<dbReference type="RefSeq" id="WP_078686009.1">
    <property type="nucleotide sequence ID" value="NZ_FUYA01000011.1"/>
</dbReference>
<accession>A0A1T4WWP8</accession>
<evidence type="ECO:0000313" key="1">
    <source>
        <dbReference type="EMBL" id="SKA81724.1"/>
    </source>
</evidence>
<proteinExistence type="predicted"/>
<dbReference type="Proteomes" id="UP000189733">
    <property type="component" value="Unassembled WGS sequence"/>
</dbReference>
<evidence type="ECO:0000313" key="2">
    <source>
        <dbReference type="Proteomes" id="UP000189733"/>
    </source>
</evidence>
<dbReference type="EMBL" id="FUYA01000011">
    <property type="protein sequence ID" value="SKA81724.1"/>
    <property type="molecule type" value="Genomic_DNA"/>
</dbReference>
<protein>
    <recommendedName>
        <fullName evidence="3">Haem-binding uptake, Tiki superfamily, ChaN</fullName>
    </recommendedName>
</protein>
<name>A0A1T4WWP8_9BACT</name>
<organism evidence="1 2">
    <name type="scientific">Desulfobaculum bizertense DSM 18034</name>
    <dbReference type="NCBI Taxonomy" id="1121442"/>
    <lineage>
        <taxon>Bacteria</taxon>
        <taxon>Pseudomonadati</taxon>
        <taxon>Thermodesulfobacteriota</taxon>
        <taxon>Desulfovibrionia</taxon>
        <taxon>Desulfovibrionales</taxon>
        <taxon>Desulfovibrionaceae</taxon>
        <taxon>Desulfobaculum</taxon>
    </lineage>
</organism>
<evidence type="ECO:0008006" key="3">
    <source>
        <dbReference type="Google" id="ProtNLM"/>
    </source>
</evidence>
<reference evidence="1 2" key="1">
    <citation type="submission" date="2017-02" db="EMBL/GenBank/DDBJ databases">
        <authorList>
            <person name="Peterson S.W."/>
        </authorList>
    </citation>
    <scope>NUCLEOTIDE SEQUENCE [LARGE SCALE GENOMIC DNA]</scope>
    <source>
        <strain evidence="1 2">DSM 18034</strain>
    </source>
</reference>
<gene>
    <name evidence="1" type="ORF">SAMN02745702_02748</name>
</gene>
<dbReference type="AlphaFoldDB" id="A0A1T4WWP8"/>
<keyword evidence="2" id="KW-1185">Reference proteome</keyword>
<dbReference type="STRING" id="1121442.SAMN02745702_02748"/>
<sequence length="214" mass="25433">MKVYMFGCRHNSLYAHQQLKEGLQDCLDQGVEPEFVAVEYKKSMKEQILRQRDFECLEESRKNFLREKIGDEYHHITPSIGYDMDSHQEYYPDVETVWLDDDRELDELEKDAPNHFLYNTIVNVLNFKDKNRLNFDGEFWKRYMAEEKKTVCQPAYNTERDQMWLQTLIPYLLLEEDQSCIIIVGADHISKHEGVLKELLEEAGHVVVLRDCTC</sequence>